<evidence type="ECO:0000313" key="1">
    <source>
        <dbReference type="EMBL" id="RAX39643.1"/>
    </source>
</evidence>
<organism evidence="1 2">
    <name type="scientific">Rhizobium tropici</name>
    <dbReference type="NCBI Taxonomy" id="398"/>
    <lineage>
        <taxon>Bacteria</taxon>
        <taxon>Pseudomonadati</taxon>
        <taxon>Pseudomonadota</taxon>
        <taxon>Alphaproteobacteria</taxon>
        <taxon>Hyphomicrobiales</taxon>
        <taxon>Rhizobiaceae</taxon>
        <taxon>Rhizobium/Agrobacterium group</taxon>
        <taxon>Rhizobium</taxon>
    </lineage>
</organism>
<sequence length="83" mass="9288">MRQKIAALFERNIRPDKELYDLEILIAGSTDMMTDLQVHLKLRQAFLHVGNGAGGTKAGKIKWQADRDTFGSAPLTFIISRNS</sequence>
<protein>
    <submittedName>
        <fullName evidence="1">Uncharacterized protein</fullName>
    </submittedName>
</protein>
<name>A0A329Y880_RHITR</name>
<evidence type="ECO:0000313" key="2">
    <source>
        <dbReference type="Proteomes" id="UP000251205"/>
    </source>
</evidence>
<gene>
    <name evidence="1" type="ORF">DQ393_21570</name>
</gene>
<reference evidence="1 2" key="1">
    <citation type="submission" date="2018-06" db="EMBL/GenBank/DDBJ databases">
        <title>Whole Genome Sequence of an efficient microsymbiont, Rhizobium tropici.</title>
        <authorList>
            <person name="Srinivasan R."/>
            <person name="Singh H.V."/>
            <person name="Srivastava R."/>
            <person name="Kumari B."/>
            <person name="Radhakrishna A."/>
        </authorList>
    </citation>
    <scope>NUCLEOTIDE SEQUENCE [LARGE SCALE GENOMIC DNA]</scope>
    <source>
        <strain evidence="1 2">IGFRI Rhizo-19</strain>
    </source>
</reference>
<dbReference type="EMBL" id="QMKK01000046">
    <property type="protein sequence ID" value="RAX39643.1"/>
    <property type="molecule type" value="Genomic_DNA"/>
</dbReference>
<accession>A0A329Y880</accession>
<comment type="caution">
    <text evidence="1">The sequence shown here is derived from an EMBL/GenBank/DDBJ whole genome shotgun (WGS) entry which is preliminary data.</text>
</comment>
<dbReference type="Proteomes" id="UP000251205">
    <property type="component" value="Unassembled WGS sequence"/>
</dbReference>
<dbReference type="AlphaFoldDB" id="A0A329Y880"/>
<proteinExistence type="predicted"/>